<evidence type="ECO:0000313" key="2">
    <source>
        <dbReference type="Proteomes" id="UP001140234"/>
    </source>
</evidence>
<protein>
    <submittedName>
        <fullName evidence="1">Uncharacterized protein</fullName>
    </submittedName>
</protein>
<proteinExistence type="predicted"/>
<gene>
    <name evidence="1" type="ORF">IWQ57_000576</name>
</gene>
<reference evidence="1" key="1">
    <citation type="submission" date="2022-07" db="EMBL/GenBank/DDBJ databases">
        <title>Phylogenomic reconstructions and comparative analyses of Kickxellomycotina fungi.</title>
        <authorList>
            <person name="Reynolds N.K."/>
            <person name="Stajich J.E."/>
            <person name="Barry K."/>
            <person name="Grigoriev I.V."/>
            <person name="Crous P."/>
            <person name="Smith M.E."/>
        </authorList>
    </citation>
    <scope>NUCLEOTIDE SEQUENCE</scope>
    <source>
        <strain evidence="1">CBS 109366</strain>
    </source>
</reference>
<organism evidence="1 2">
    <name type="scientific">Coemansia nantahalensis</name>
    <dbReference type="NCBI Taxonomy" id="2789366"/>
    <lineage>
        <taxon>Eukaryota</taxon>
        <taxon>Fungi</taxon>
        <taxon>Fungi incertae sedis</taxon>
        <taxon>Zoopagomycota</taxon>
        <taxon>Kickxellomycotina</taxon>
        <taxon>Kickxellomycetes</taxon>
        <taxon>Kickxellales</taxon>
        <taxon>Kickxellaceae</taxon>
        <taxon>Coemansia</taxon>
    </lineage>
</organism>
<dbReference type="EMBL" id="JANBUJ010000046">
    <property type="protein sequence ID" value="KAJ2775004.1"/>
    <property type="molecule type" value="Genomic_DNA"/>
</dbReference>
<comment type="caution">
    <text evidence="1">The sequence shown here is derived from an EMBL/GenBank/DDBJ whole genome shotgun (WGS) entry which is preliminary data.</text>
</comment>
<sequence length="453" mass="50144">MAPLEDPLVASSIRERGPQRAHSRWLVYIGTGALLVCALFAYLRSTRGDRAVEARRLPLSAKSSYPPAPTHNYTAPNDMELVQVQFIIRHGARYPTATEIRNFRQLFRKLRAHVPRSWRTDDLVSSENAVLLADSGRRETARIARRLAQRYPALVAAGGPGAHRLRLVSSAIQRTIATAEEFRAAVDPANTTHPINVIPLADDNILAMKLTCPRWKAAKEKETALVHDEYKVFDAIHGQRLLDRIASRLDVRTDTLTVNDVHTMYALCGYEQALYGESGHWCTLLDRDAAVLMELRNDIEYTHTYGRYGPDVNRHIACALMTSVAQDIDSALASPATATSVFRFGHAETIMFVTALLGADSALGAVDPPITGSMALEDAERRGFKSSAVIPFSSNWGIELYRDRHTRAFFRLLLNERPVRLPGCADELCPLQVLRAAIASDAGCDYAAVCRLG</sequence>
<name>A0ACC1K735_9FUNG</name>
<keyword evidence="2" id="KW-1185">Reference proteome</keyword>
<accession>A0ACC1K735</accession>
<evidence type="ECO:0000313" key="1">
    <source>
        <dbReference type="EMBL" id="KAJ2775004.1"/>
    </source>
</evidence>
<dbReference type="Proteomes" id="UP001140234">
    <property type="component" value="Unassembled WGS sequence"/>
</dbReference>